<feature type="non-terminal residue" evidence="1">
    <location>
        <position position="90"/>
    </location>
</feature>
<dbReference type="Proteomes" id="UP000013456">
    <property type="component" value="Chromosome 7"/>
</dbReference>
<protein>
    <submittedName>
        <fullName evidence="1">Uncharacterized protein</fullName>
    </submittedName>
</protein>
<name>G7MYN7_MACMU</name>
<reference evidence="1" key="1">
    <citation type="journal article" date="2011" name="Nat. Biotechnol.">
        <title>Genome sequencing and comparison of two nonhuman primate animal models, the cynomolgus and Chinese rhesus macaques.</title>
        <authorList>
            <person name="Yan G."/>
            <person name="Zhang G."/>
            <person name="Fang X."/>
            <person name="Zhang Y."/>
            <person name="Li C."/>
            <person name="Ling F."/>
            <person name="Cooper D.N."/>
            <person name="Li Q."/>
            <person name="Li Y."/>
            <person name="van Gool A.J."/>
            <person name="Du H."/>
            <person name="Chen J."/>
            <person name="Chen R."/>
            <person name="Zhang P."/>
            <person name="Huang Z."/>
            <person name="Thompson J.R."/>
            <person name="Meng Y."/>
            <person name="Bai Y."/>
            <person name="Wang J."/>
            <person name="Zhuo M."/>
            <person name="Wang T."/>
            <person name="Huang Y."/>
            <person name="Wei L."/>
            <person name="Li J."/>
            <person name="Wang Z."/>
            <person name="Hu H."/>
            <person name="Yang P."/>
            <person name="Le L."/>
            <person name="Stenson P.D."/>
            <person name="Li B."/>
            <person name="Liu X."/>
            <person name="Ball E.V."/>
            <person name="An N."/>
            <person name="Huang Q."/>
            <person name="Zhang Y."/>
            <person name="Fan W."/>
            <person name="Zhang X."/>
            <person name="Li Y."/>
            <person name="Wang W."/>
            <person name="Katze M.G."/>
            <person name="Su B."/>
            <person name="Nielsen R."/>
            <person name="Yang H."/>
            <person name="Wang J."/>
            <person name="Wang X."/>
            <person name="Wang J."/>
        </authorList>
    </citation>
    <scope>NUCLEOTIDE SEQUENCE [LARGE SCALE GENOMIC DNA]</scope>
    <source>
        <strain evidence="1">CR-5</strain>
    </source>
</reference>
<proteinExistence type="predicted"/>
<dbReference type="PANTHER" id="PTHR12138:SF162">
    <property type="entry name" value="CHROMOSOME UNDETERMINED SCAFFOLD_275, WHOLE GENOME SHOTGUN SEQUENCE"/>
    <property type="match status" value="1"/>
</dbReference>
<dbReference type="AlphaFoldDB" id="G7MYN7"/>
<organism evidence="1">
    <name type="scientific">Macaca mulatta</name>
    <name type="common">Rhesus macaque</name>
    <dbReference type="NCBI Taxonomy" id="9544"/>
    <lineage>
        <taxon>Eukaryota</taxon>
        <taxon>Metazoa</taxon>
        <taxon>Chordata</taxon>
        <taxon>Craniata</taxon>
        <taxon>Vertebrata</taxon>
        <taxon>Euteleostomi</taxon>
        <taxon>Mammalia</taxon>
        <taxon>Eutheria</taxon>
        <taxon>Euarchontoglires</taxon>
        <taxon>Primates</taxon>
        <taxon>Haplorrhini</taxon>
        <taxon>Catarrhini</taxon>
        <taxon>Cercopithecidae</taxon>
        <taxon>Cercopithecinae</taxon>
        <taxon>Macaca</taxon>
    </lineage>
</organism>
<accession>G7MYN7</accession>
<feature type="non-terminal residue" evidence="1">
    <location>
        <position position="1"/>
    </location>
</feature>
<sequence>FCFLRWSLALSPRLECNGIISAHCNLHLPGSNDSPASVSRVAGTTGAHHHAQLIFVFLVEVGFHHVGQVSLELLTSNDPPRPPKVLELQA</sequence>
<dbReference type="PRINTS" id="PR02045">
    <property type="entry name" value="F138DOMAIN"/>
</dbReference>
<dbReference type="EMBL" id="CM001259">
    <property type="protein sequence ID" value="EHH27543.1"/>
    <property type="molecule type" value="Genomic_DNA"/>
</dbReference>
<evidence type="ECO:0000313" key="1">
    <source>
        <dbReference type="EMBL" id="EHH27543.1"/>
    </source>
</evidence>
<dbReference type="PANTHER" id="PTHR12138">
    <property type="entry name" value="PRIMATE-EXPANDED PROTEIN FAMILY"/>
    <property type="match status" value="1"/>
</dbReference>
<gene>
    <name evidence="1" type="ORF">EGK_17760</name>
</gene>